<evidence type="ECO:0000313" key="3">
    <source>
        <dbReference type="Proteomes" id="UP000278733"/>
    </source>
</evidence>
<sequence>MNWNLIENLIINWLLAIYIYQILTRWTDMRNSEDEFFFRVKVWLMLRGVKDV</sequence>
<keyword evidence="1" id="KW-0472">Membrane</keyword>
<dbReference type="Proteomes" id="UP000278733">
    <property type="component" value="Chromosome"/>
</dbReference>
<gene>
    <name evidence="2" type="ORF">NCTC8284_01811</name>
</gene>
<protein>
    <submittedName>
        <fullName evidence="2">Uncharacterized protein</fullName>
    </submittedName>
</protein>
<reference evidence="2 3" key="1">
    <citation type="submission" date="2018-12" db="EMBL/GenBank/DDBJ databases">
        <authorList>
            <consortium name="Pathogen Informatics"/>
        </authorList>
    </citation>
    <scope>NUCLEOTIDE SEQUENCE [LARGE SCALE GENOMIC DNA]</scope>
    <source>
        <strain evidence="2 3">NCTC8284</strain>
    </source>
</reference>
<keyword evidence="1" id="KW-1133">Transmembrane helix</keyword>
<keyword evidence="1" id="KW-0812">Transmembrane</keyword>
<feature type="transmembrane region" description="Helical" evidence="1">
    <location>
        <begin position="6"/>
        <end position="23"/>
    </location>
</feature>
<dbReference type="EMBL" id="LR134405">
    <property type="protein sequence ID" value="VEH66639.1"/>
    <property type="molecule type" value="Genomic_DNA"/>
</dbReference>
<evidence type="ECO:0000256" key="1">
    <source>
        <dbReference type="SAM" id="Phobius"/>
    </source>
</evidence>
<dbReference type="KEGG" id="rpne:NCTC8284_01811"/>
<accession>A0A448MNG5</accession>
<organism evidence="2 3">
    <name type="scientific">Rodentibacter pneumotropicus</name>
    <dbReference type="NCBI Taxonomy" id="758"/>
    <lineage>
        <taxon>Bacteria</taxon>
        <taxon>Pseudomonadati</taxon>
        <taxon>Pseudomonadota</taxon>
        <taxon>Gammaproteobacteria</taxon>
        <taxon>Pasteurellales</taxon>
        <taxon>Pasteurellaceae</taxon>
        <taxon>Rodentibacter</taxon>
    </lineage>
</organism>
<evidence type="ECO:0000313" key="2">
    <source>
        <dbReference type="EMBL" id="VEH66639.1"/>
    </source>
</evidence>
<proteinExistence type="predicted"/>
<dbReference type="AlphaFoldDB" id="A0A448MNG5"/>
<name>A0A448MNG5_9PAST</name>